<evidence type="ECO:0008006" key="4">
    <source>
        <dbReference type="Google" id="ProtNLM"/>
    </source>
</evidence>
<gene>
    <name evidence="2" type="ORF">C666_18210</name>
</gene>
<protein>
    <recommendedName>
        <fullName evidence="4">Nucleoside-binding outer membrane protein</fullName>
    </recommendedName>
</protein>
<sequence length="291" mass="32209">MTTISPRCKQLALTCACAALPSLAQAATWSDTFIGYRYGTDFHEPNNGEDVRKHVLQFTHASGHSVGQHFVNLDVFQSDDKDPTQRGGSTGATEFYLTYRHQWHLGKILDKNLAFGPVKEVALTAGFDLNTKNTTFAPRKRLLVIGPTLKFDVPGFLDVSLLYGREWNHCGLGAPACPKSDIAFDPQLILSTAWGIPFSAGPVPLKFQGFINVISEKGRDYAGVRTKTETLMRTSLMVDVGQMAWGRKNTFLMGVGYEYWRNKFGNHATAAGVQKPGIDTNAPMFQMELHF</sequence>
<dbReference type="InterPro" id="IPR036777">
    <property type="entry name" value="Channel_Tsx-like_sf"/>
</dbReference>
<name>N6YP32_THAL4</name>
<dbReference type="STRING" id="1123367.GCA_000621305_02838"/>
<organism evidence="2 3">
    <name type="scientific">Thauera linaloolentis (strain DSM 12138 / JCM 21573 / CCUG 41526 / CIP 105981 / IAM 15112 / NBRC 102519 / 47Lol)</name>
    <dbReference type="NCBI Taxonomy" id="1123367"/>
    <lineage>
        <taxon>Bacteria</taxon>
        <taxon>Pseudomonadati</taxon>
        <taxon>Pseudomonadota</taxon>
        <taxon>Betaproteobacteria</taxon>
        <taxon>Rhodocyclales</taxon>
        <taxon>Zoogloeaceae</taxon>
        <taxon>Thauera</taxon>
    </lineage>
</organism>
<reference evidence="2 3" key="1">
    <citation type="submission" date="2012-09" db="EMBL/GenBank/DDBJ databases">
        <title>Draft Genome Sequences of 6 Strains from Genus Thauera.</title>
        <authorList>
            <person name="Liu B."/>
            <person name="Shapleigh J.P."/>
            <person name="Frostegard A.H."/>
        </authorList>
    </citation>
    <scope>NUCLEOTIDE SEQUENCE [LARGE SCALE GENOMIC DNA]</scope>
    <source>
        <strain evidence="3">47Lol / DSM 12138</strain>
    </source>
</reference>
<keyword evidence="3" id="KW-1185">Reference proteome</keyword>
<dbReference type="Gene3D" id="2.40.230.20">
    <property type="entry name" value="Nucleoside-specific channel-forming protein, Tsx-like"/>
    <property type="match status" value="1"/>
</dbReference>
<accession>N6YP32</accession>
<dbReference type="eggNOG" id="COG3248">
    <property type="taxonomic scope" value="Bacteria"/>
</dbReference>
<proteinExistence type="predicted"/>
<dbReference type="AlphaFoldDB" id="N6YP32"/>
<evidence type="ECO:0000313" key="2">
    <source>
        <dbReference type="EMBL" id="ENO83913.1"/>
    </source>
</evidence>
<dbReference type="GO" id="GO:0009279">
    <property type="term" value="C:cell outer membrane"/>
    <property type="evidence" value="ECO:0007669"/>
    <property type="project" value="InterPro"/>
</dbReference>
<evidence type="ECO:0000256" key="1">
    <source>
        <dbReference type="SAM" id="SignalP"/>
    </source>
</evidence>
<dbReference type="Proteomes" id="UP000013232">
    <property type="component" value="Unassembled WGS sequence"/>
</dbReference>
<comment type="caution">
    <text evidence="2">The sequence shown here is derived from an EMBL/GenBank/DDBJ whole genome shotgun (WGS) entry which is preliminary data.</text>
</comment>
<dbReference type="RefSeq" id="WP_004347470.1">
    <property type="nucleotide sequence ID" value="NZ_AMXE01000131.1"/>
</dbReference>
<feature type="signal peptide" evidence="1">
    <location>
        <begin position="1"/>
        <end position="26"/>
    </location>
</feature>
<evidence type="ECO:0000313" key="3">
    <source>
        <dbReference type="Proteomes" id="UP000013232"/>
    </source>
</evidence>
<dbReference type="SUPFAM" id="SSF111364">
    <property type="entry name" value="Tsx-like channel"/>
    <property type="match status" value="1"/>
</dbReference>
<dbReference type="EMBL" id="AMXE01000131">
    <property type="protein sequence ID" value="ENO83913.1"/>
    <property type="molecule type" value="Genomic_DNA"/>
</dbReference>
<keyword evidence="1" id="KW-0732">Signal</keyword>
<feature type="chain" id="PRO_5004128241" description="Nucleoside-binding outer membrane protein" evidence="1">
    <location>
        <begin position="27"/>
        <end position="291"/>
    </location>
</feature>
<dbReference type="OrthoDB" id="104801at2"/>